<gene>
    <name evidence="3" type="ORF">Kpho01_08370</name>
</gene>
<dbReference type="PANTHER" id="PTHR12993:SF26">
    <property type="entry name" value="1D-MYO-INOSITOL 2-ACETAMIDO-2-DEOXY-ALPHA-D-GLUCOPYRANOSIDE DEACETYLASE"/>
    <property type="match status" value="1"/>
</dbReference>
<protein>
    <recommendedName>
        <fullName evidence="5">PIG-L family deacetylase</fullName>
    </recommendedName>
</protein>
<dbReference type="InterPro" id="IPR003737">
    <property type="entry name" value="GlcNAc_PI_deacetylase-related"/>
</dbReference>
<feature type="compositionally biased region" description="Gly residues" evidence="2">
    <location>
        <begin position="27"/>
        <end position="39"/>
    </location>
</feature>
<reference evidence="3" key="1">
    <citation type="submission" date="2023-02" db="EMBL/GenBank/DDBJ databases">
        <title>Kitasatospora phosalacinea NBRC 14362.</title>
        <authorList>
            <person name="Ichikawa N."/>
            <person name="Sato H."/>
            <person name="Tonouchi N."/>
        </authorList>
    </citation>
    <scope>NUCLEOTIDE SEQUENCE</scope>
    <source>
        <strain evidence="3">NBRC 14362</strain>
    </source>
</reference>
<dbReference type="AlphaFoldDB" id="A0A9W6UJW4"/>
<dbReference type="PANTHER" id="PTHR12993">
    <property type="entry name" value="N-ACETYLGLUCOSAMINYL-PHOSPHATIDYLINOSITOL DE-N-ACETYLASE-RELATED"/>
    <property type="match status" value="1"/>
</dbReference>
<dbReference type="Proteomes" id="UP001165143">
    <property type="component" value="Unassembled WGS sequence"/>
</dbReference>
<dbReference type="InterPro" id="IPR024078">
    <property type="entry name" value="LmbE-like_dom_sf"/>
</dbReference>
<organism evidence="3 4">
    <name type="scientific">Kitasatospora phosalacinea</name>
    <dbReference type="NCBI Taxonomy" id="2065"/>
    <lineage>
        <taxon>Bacteria</taxon>
        <taxon>Bacillati</taxon>
        <taxon>Actinomycetota</taxon>
        <taxon>Actinomycetes</taxon>
        <taxon>Kitasatosporales</taxon>
        <taxon>Streptomycetaceae</taxon>
        <taxon>Kitasatospora</taxon>
    </lineage>
</organism>
<accession>A0A9W6UJW4</accession>
<dbReference type="EMBL" id="BSRX01000004">
    <property type="protein sequence ID" value="GLW52826.1"/>
    <property type="molecule type" value="Genomic_DNA"/>
</dbReference>
<evidence type="ECO:0008006" key="5">
    <source>
        <dbReference type="Google" id="ProtNLM"/>
    </source>
</evidence>
<dbReference type="OrthoDB" id="3860303at2"/>
<keyword evidence="1" id="KW-0862">Zinc</keyword>
<feature type="compositionally biased region" description="Basic and acidic residues" evidence="2">
    <location>
        <begin position="460"/>
        <end position="471"/>
    </location>
</feature>
<evidence type="ECO:0000256" key="1">
    <source>
        <dbReference type="ARBA" id="ARBA00022833"/>
    </source>
</evidence>
<evidence type="ECO:0000256" key="2">
    <source>
        <dbReference type="SAM" id="MobiDB-lite"/>
    </source>
</evidence>
<dbReference type="Gene3D" id="3.40.50.10320">
    <property type="entry name" value="LmbE-like"/>
    <property type="match status" value="1"/>
</dbReference>
<name>A0A9W6UJW4_9ACTN</name>
<dbReference type="SUPFAM" id="SSF89372">
    <property type="entry name" value="Fucose-specific lectin"/>
    <property type="match status" value="2"/>
</dbReference>
<feature type="region of interest" description="Disordered" evidence="2">
    <location>
        <begin position="442"/>
        <end position="471"/>
    </location>
</feature>
<dbReference type="GO" id="GO:0016811">
    <property type="term" value="F:hydrolase activity, acting on carbon-nitrogen (but not peptide) bonds, in linear amides"/>
    <property type="evidence" value="ECO:0007669"/>
    <property type="project" value="TreeGrafter"/>
</dbReference>
<dbReference type="GO" id="GO:0016137">
    <property type="term" value="P:glycoside metabolic process"/>
    <property type="evidence" value="ECO:0007669"/>
    <property type="project" value="UniProtKB-ARBA"/>
</dbReference>
<sequence length="711" mass="75286">MNEPRDGERTPLRGRLSRMLGARPDGRGSGPGAGPGTGPAAGFAAGPAAGPHAPAPGGERRRPDPGSVLQVVAHPDDDLYFINPDAARSVGSGAELLTVVLTAAEGDGRNLDTGYWAREKSPQDHAGYSAARHNGLRRAYARMAGADAASPWHREAVRLPGGLVAEVDTLLAAQHVRLCFLQTAHQVTDERRTPRGLRQLWLGEVERVRSLPVPGSPVREVQEFDREQLIEALAGLMADTAPTVVRTLDPDPEHDGGKSEHTCSDHHEHAVAAQFTLAAVQRHAERTGAAPAVDHYRGYANRYWAFNLSRAAAAEKADLLHTYAGADGVPDPGGDLGDFQLGTNPYRSTHLLSTAPRHAPGTGRLLRRSDGTLLAWAVLAGQAVVWEQHPDAERWTGPARLEGGWLVPALAAAAGPDGSAHLVGLRRRELPEGPELDLVHACSPGPGEPFGPWASLGNPDAERPDARTRREPGVPAAAVDGRGVLHVFARDYAQGLAHRTAGPDGTWESLGGDYLQDSPVALTTASGRVEVYVPGKQTVRRWFQKSPGAGFTRDFSLTTMHPASGGITAVEGEPDRVTLYLRQPGTAQVMAYRQHPRGAGWPDRPAGLGGHGGTGPVAALPVPGRGAGDVLLAHRNEAGALSVSLPPGEGKPGRPSPEWFRLGGELLHAPSAAVDRHGRRVLAVLGPDARLHLSRQREAAPDSPFGPWQTL</sequence>
<comment type="caution">
    <text evidence="3">The sequence shown here is derived from an EMBL/GenBank/DDBJ whole genome shotgun (WGS) entry which is preliminary data.</text>
</comment>
<feature type="region of interest" description="Disordered" evidence="2">
    <location>
        <begin position="1"/>
        <end position="69"/>
    </location>
</feature>
<feature type="compositionally biased region" description="Basic and acidic residues" evidence="2">
    <location>
        <begin position="1"/>
        <end position="11"/>
    </location>
</feature>
<evidence type="ECO:0000313" key="3">
    <source>
        <dbReference type="EMBL" id="GLW52826.1"/>
    </source>
</evidence>
<dbReference type="RefSeq" id="WP_051776551.1">
    <property type="nucleotide sequence ID" value="NZ_BSRX01000004.1"/>
</dbReference>
<proteinExistence type="predicted"/>
<dbReference type="Pfam" id="PF02585">
    <property type="entry name" value="PIG-L"/>
    <property type="match status" value="1"/>
</dbReference>
<evidence type="ECO:0000313" key="4">
    <source>
        <dbReference type="Proteomes" id="UP001165143"/>
    </source>
</evidence>
<dbReference type="SUPFAM" id="SSF102588">
    <property type="entry name" value="LmbE-like"/>
    <property type="match status" value="1"/>
</dbReference>
<feature type="compositionally biased region" description="Low complexity" evidence="2">
    <location>
        <begin position="40"/>
        <end position="57"/>
    </location>
</feature>